<dbReference type="InterPro" id="IPR009057">
    <property type="entry name" value="Homeodomain-like_sf"/>
</dbReference>
<dbReference type="OrthoDB" id="91555at2759"/>
<proteinExistence type="predicted"/>
<reference evidence="1" key="1">
    <citation type="submission" date="2023-04" db="EMBL/GenBank/DDBJ databases">
        <title>Phytophthora fragariaefolia NBRC 109709.</title>
        <authorList>
            <person name="Ichikawa N."/>
            <person name="Sato H."/>
            <person name="Tonouchi N."/>
        </authorList>
    </citation>
    <scope>NUCLEOTIDE SEQUENCE</scope>
    <source>
        <strain evidence="1">NBRC 109709</strain>
    </source>
</reference>
<dbReference type="SUPFAM" id="SSF46689">
    <property type="entry name" value="Homeodomain-like"/>
    <property type="match status" value="1"/>
</dbReference>
<comment type="caution">
    <text evidence="1">The sequence shown here is derived from an EMBL/GenBank/DDBJ whole genome shotgun (WGS) entry which is preliminary data.</text>
</comment>
<accession>A0A9W6YF40</accession>
<evidence type="ECO:0000313" key="2">
    <source>
        <dbReference type="Proteomes" id="UP001165121"/>
    </source>
</evidence>
<evidence type="ECO:0000313" key="1">
    <source>
        <dbReference type="EMBL" id="GMF63025.1"/>
    </source>
</evidence>
<name>A0A9W6YF40_9STRA</name>
<keyword evidence="2" id="KW-1185">Reference proteome</keyword>
<organism evidence="1 2">
    <name type="scientific">Phytophthora fragariaefolia</name>
    <dbReference type="NCBI Taxonomy" id="1490495"/>
    <lineage>
        <taxon>Eukaryota</taxon>
        <taxon>Sar</taxon>
        <taxon>Stramenopiles</taxon>
        <taxon>Oomycota</taxon>
        <taxon>Peronosporomycetes</taxon>
        <taxon>Peronosporales</taxon>
        <taxon>Peronosporaceae</taxon>
        <taxon>Phytophthora</taxon>
    </lineage>
</organism>
<protein>
    <submittedName>
        <fullName evidence="1">Unnamed protein product</fullName>
    </submittedName>
</protein>
<dbReference type="AlphaFoldDB" id="A0A9W6YF40"/>
<dbReference type="EMBL" id="BSXT01006773">
    <property type="protein sequence ID" value="GMF63025.1"/>
    <property type="molecule type" value="Genomic_DNA"/>
</dbReference>
<gene>
    <name evidence="1" type="ORF">Pfra01_002751300</name>
</gene>
<dbReference type="Proteomes" id="UP001165121">
    <property type="component" value="Unassembled WGS sequence"/>
</dbReference>
<sequence>MSPPLPTHQFRDHARELAKQRVVRVFREDGDWRLAAVHNDVPYGTARRAVLSGAAPSKPRGGVRPSTVKMTVDACAKLVEYLDEDCRMTLTDTCGGLQSDMGLRVGKASVHRALQRMLYSTK</sequence>